<proteinExistence type="predicted"/>
<name>A0A2P2BWG9_9ZZZZ</name>
<evidence type="ECO:0000313" key="1">
    <source>
        <dbReference type="EMBL" id="CUR54095.1"/>
    </source>
</evidence>
<organism evidence="1">
    <name type="scientific">metagenome</name>
    <dbReference type="NCBI Taxonomy" id="256318"/>
    <lineage>
        <taxon>unclassified sequences</taxon>
        <taxon>metagenomes</taxon>
    </lineage>
</organism>
<accession>A0A2P2BWG9</accession>
<sequence length="113" mass="12094">MTATALIAPFDFAREPRDVGVVSAAHRIVRVAVAAEVRGADPAKSIAPLVRAWCHGRLPLLRRTSHHGERLQLLLASTLHEIAGQVQGQRAAAALRDAADQIDTARQSLPHAS</sequence>
<gene>
    <name evidence="1" type="ORF">NOCA2120128</name>
</gene>
<protein>
    <submittedName>
        <fullName evidence="1">Uncharacterized protein</fullName>
    </submittedName>
</protein>
<dbReference type="AlphaFoldDB" id="A0A2P2BWG9"/>
<reference evidence="1" key="1">
    <citation type="submission" date="2015-08" db="EMBL/GenBank/DDBJ databases">
        <authorList>
            <person name="Babu N.S."/>
            <person name="Beckwith C.J."/>
            <person name="Beseler K.G."/>
            <person name="Brison A."/>
            <person name="Carone J.V."/>
            <person name="Caskin T.P."/>
            <person name="Diamond M."/>
            <person name="Durham M.E."/>
            <person name="Foxe J.M."/>
            <person name="Go M."/>
            <person name="Henderson B.A."/>
            <person name="Jones I.B."/>
            <person name="McGettigan J.A."/>
            <person name="Micheletti S.J."/>
            <person name="Nasrallah M.E."/>
            <person name="Ortiz D."/>
            <person name="Piller C.R."/>
            <person name="Privatt S.R."/>
            <person name="Schneider S.L."/>
            <person name="Sharp S."/>
            <person name="Smith T.C."/>
            <person name="Stanton J.D."/>
            <person name="Ullery H.E."/>
            <person name="Wilson R.J."/>
            <person name="Serrano M.G."/>
            <person name="Buck G."/>
            <person name="Lee V."/>
            <person name="Wang Y."/>
            <person name="Carvalho R."/>
            <person name="Voegtly L."/>
            <person name="Shi R."/>
            <person name="Duckworth R."/>
            <person name="Johnson A."/>
            <person name="Loviza R."/>
            <person name="Walstead R."/>
            <person name="Shah Z."/>
            <person name="Kiflezghi M."/>
            <person name="Wade K."/>
            <person name="Ball S.L."/>
            <person name="Bradley K.W."/>
            <person name="Asai D.J."/>
            <person name="Bowman C.A."/>
            <person name="Russell D.A."/>
            <person name="Pope W.H."/>
            <person name="Jacobs-Sera D."/>
            <person name="Hendrix R.W."/>
            <person name="Hatfull G.F."/>
        </authorList>
    </citation>
    <scope>NUCLEOTIDE SEQUENCE</scope>
</reference>
<dbReference type="EMBL" id="CZKA01000004">
    <property type="protein sequence ID" value="CUR54095.1"/>
    <property type="molecule type" value="Genomic_DNA"/>
</dbReference>